<feature type="domain" description="HTH marR-type" evidence="1">
    <location>
        <begin position="15"/>
        <end position="157"/>
    </location>
</feature>
<protein>
    <submittedName>
        <fullName evidence="2">DNA-binding transcriptional regulator, MarR family</fullName>
    </submittedName>
</protein>
<dbReference type="GO" id="GO:0006950">
    <property type="term" value="P:response to stress"/>
    <property type="evidence" value="ECO:0007669"/>
    <property type="project" value="TreeGrafter"/>
</dbReference>
<dbReference type="Pfam" id="PF12802">
    <property type="entry name" value="MarR_2"/>
    <property type="match status" value="1"/>
</dbReference>
<dbReference type="PANTHER" id="PTHR33164">
    <property type="entry name" value="TRANSCRIPTIONAL REGULATOR, MARR FAMILY"/>
    <property type="match status" value="1"/>
</dbReference>
<dbReference type="EMBL" id="FNTL01000003">
    <property type="protein sequence ID" value="SEB42691.1"/>
    <property type="molecule type" value="Genomic_DNA"/>
</dbReference>
<dbReference type="SUPFAM" id="SSF46785">
    <property type="entry name" value="Winged helix' DNA-binding domain"/>
    <property type="match status" value="1"/>
</dbReference>
<dbReference type="GO" id="GO:0003700">
    <property type="term" value="F:DNA-binding transcription factor activity"/>
    <property type="evidence" value="ECO:0007669"/>
    <property type="project" value="InterPro"/>
</dbReference>
<dbReference type="InterPro" id="IPR036388">
    <property type="entry name" value="WH-like_DNA-bd_sf"/>
</dbReference>
<dbReference type="InterPro" id="IPR039422">
    <property type="entry name" value="MarR/SlyA-like"/>
</dbReference>
<dbReference type="GO" id="GO:0003677">
    <property type="term" value="F:DNA binding"/>
    <property type="evidence" value="ECO:0007669"/>
    <property type="project" value="UniProtKB-KW"/>
</dbReference>
<dbReference type="Gene3D" id="1.10.10.10">
    <property type="entry name" value="Winged helix-like DNA-binding domain superfamily/Winged helix DNA-binding domain"/>
    <property type="match status" value="1"/>
</dbReference>
<dbReference type="PANTHER" id="PTHR33164:SF101">
    <property type="entry name" value="TRANSCRIPTIONAL REPRESSOR MPRA"/>
    <property type="match status" value="1"/>
</dbReference>
<organism evidence="2 3">
    <name type="scientific">Rhodococcus jostii</name>
    <dbReference type="NCBI Taxonomy" id="132919"/>
    <lineage>
        <taxon>Bacteria</taxon>
        <taxon>Bacillati</taxon>
        <taxon>Actinomycetota</taxon>
        <taxon>Actinomycetes</taxon>
        <taxon>Mycobacteriales</taxon>
        <taxon>Nocardiaceae</taxon>
        <taxon>Rhodococcus</taxon>
    </lineage>
</organism>
<dbReference type="AlphaFoldDB" id="A0A1H4J8Z5"/>
<accession>A0A1H4J8Z5</accession>
<gene>
    <name evidence="2" type="ORF">SAMN04490220_0717</name>
</gene>
<keyword evidence="2" id="KW-0238">DNA-binding</keyword>
<dbReference type="OrthoDB" id="5511415at2"/>
<reference evidence="3" key="1">
    <citation type="submission" date="2016-10" db="EMBL/GenBank/DDBJ databases">
        <authorList>
            <person name="Varghese N."/>
        </authorList>
    </citation>
    <scope>NUCLEOTIDE SEQUENCE [LARGE SCALE GENOMIC DNA]</scope>
    <source>
        <strain evidence="3">DSM 44719</strain>
    </source>
</reference>
<dbReference type="InterPro" id="IPR036390">
    <property type="entry name" value="WH_DNA-bd_sf"/>
</dbReference>
<dbReference type="SMART" id="SM00347">
    <property type="entry name" value="HTH_MARR"/>
    <property type="match status" value="1"/>
</dbReference>
<evidence type="ECO:0000313" key="2">
    <source>
        <dbReference type="EMBL" id="SEB42691.1"/>
    </source>
</evidence>
<dbReference type="PROSITE" id="PS50995">
    <property type="entry name" value="HTH_MARR_2"/>
    <property type="match status" value="1"/>
</dbReference>
<proteinExistence type="predicted"/>
<dbReference type="Proteomes" id="UP000183407">
    <property type="component" value="Unassembled WGS sequence"/>
</dbReference>
<dbReference type="InterPro" id="IPR000835">
    <property type="entry name" value="HTH_MarR-typ"/>
</dbReference>
<name>A0A1H4J8Z5_RHOJO</name>
<evidence type="ECO:0000259" key="1">
    <source>
        <dbReference type="PROSITE" id="PS50995"/>
    </source>
</evidence>
<evidence type="ECO:0000313" key="3">
    <source>
        <dbReference type="Proteomes" id="UP000183407"/>
    </source>
</evidence>
<sequence>MSLPSSNRGLPLNQMLELNTQLRIAYRRLSRSIDTALRKHGLTFAKYEVLAVLVDSDEPVTLVPLSDYLRRHWTTTSATVDRLEHQGMAARRPNPANRRQVLIDVTQGGRAAHARATSALRSLAEGVDAPYPADRSPGDPKFGPDPVLVQALTLAENHDQGLGLFNDPAARMSCATTRQTVECGGDLIEEENSP</sequence>